<evidence type="ECO:0000313" key="2">
    <source>
        <dbReference type="Proteomes" id="UP000649617"/>
    </source>
</evidence>
<dbReference type="InterPro" id="IPR044849">
    <property type="entry name" value="CASTOR/POLLUX/SYM8-like"/>
</dbReference>
<dbReference type="AlphaFoldDB" id="A0A812MWP6"/>
<proteinExistence type="predicted"/>
<protein>
    <submittedName>
        <fullName evidence="1">Uncharacterized protein</fullName>
    </submittedName>
</protein>
<name>A0A812MWP6_SYMPI</name>
<accession>A0A812MWP6</accession>
<dbReference type="OrthoDB" id="414047at2759"/>
<dbReference type="EMBL" id="CAJNIZ010008224">
    <property type="protein sequence ID" value="CAE7265289.1"/>
    <property type="molecule type" value="Genomic_DNA"/>
</dbReference>
<comment type="caution">
    <text evidence="1">The sequence shown here is derived from an EMBL/GenBank/DDBJ whole genome shotgun (WGS) entry which is preliminary data.</text>
</comment>
<organism evidence="1 2">
    <name type="scientific">Symbiodinium pilosum</name>
    <name type="common">Dinoflagellate</name>
    <dbReference type="NCBI Taxonomy" id="2952"/>
    <lineage>
        <taxon>Eukaryota</taxon>
        <taxon>Sar</taxon>
        <taxon>Alveolata</taxon>
        <taxon>Dinophyceae</taxon>
        <taxon>Suessiales</taxon>
        <taxon>Symbiodiniaceae</taxon>
        <taxon>Symbiodinium</taxon>
    </lineage>
</organism>
<keyword evidence="2" id="KW-1185">Reference proteome</keyword>
<gene>
    <name evidence="1" type="ORF">SPIL2461_LOCUS5698</name>
</gene>
<reference evidence="1" key="1">
    <citation type="submission" date="2021-02" db="EMBL/GenBank/DDBJ databases">
        <authorList>
            <person name="Dougan E. K."/>
            <person name="Rhodes N."/>
            <person name="Thang M."/>
            <person name="Chan C."/>
        </authorList>
    </citation>
    <scope>NUCLEOTIDE SEQUENCE</scope>
</reference>
<evidence type="ECO:0000313" key="1">
    <source>
        <dbReference type="EMBL" id="CAE7265289.1"/>
    </source>
</evidence>
<dbReference type="PANTHER" id="PTHR31563">
    <property type="entry name" value="ION CHANNEL POLLUX-RELATED"/>
    <property type="match status" value="1"/>
</dbReference>
<dbReference type="GO" id="GO:0006811">
    <property type="term" value="P:monoatomic ion transport"/>
    <property type="evidence" value="ECO:0007669"/>
    <property type="project" value="InterPro"/>
</dbReference>
<dbReference type="Proteomes" id="UP000649617">
    <property type="component" value="Unassembled WGS sequence"/>
</dbReference>
<sequence>MPRDLVAQQDMVPAVRDPIVVVGWPADFGNILLLLDSQVPEGTKVFVLSERPEPKRTAALTGHRKLLNLEIEHRCGPRTSVRCLRELPLQEAAAILILAEMQGVTSDDPGEVPEDDDVGDDTLTSDSVCLAALLVVADILEETDDALKRGHSEAYHLCQAVTANTEVLSSTGKKTKIICEVVDPRTEQAVARNKQLQDTAFFFRSKALETGIFTMAMSEPAVFNTLMVLMSPSCPSLKAVPVEQVLDKGLGMGGRSPGILARANWRELNAAVRMSGGLLVGWHQRTQGLKFQLTPSCGKDEPMVWHSGDLLLVILQPDFK</sequence>
<dbReference type="PANTHER" id="PTHR31563:SF10">
    <property type="entry name" value="ION CHANNEL POLLUX-RELATED"/>
    <property type="match status" value="1"/>
</dbReference>